<evidence type="ECO:0000256" key="1">
    <source>
        <dbReference type="PROSITE-ProRule" id="PRU00339"/>
    </source>
</evidence>
<feature type="chain" id="PRO_5022720446" evidence="2">
    <location>
        <begin position="35"/>
        <end position="264"/>
    </location>
</feature>
<gene>
    <name evidence="3" type="primary">nlpI</name>
    <name evidence="3" type="ORF">KOR42_47960</name>
</gene>
<feature type="repeat" description="TPR" evidence="1">
    <location>
        <begin position="63"/>
        <end position="96"/>
    </location>
</feature>
<dbReference type="PROSITE" id="PS50005">
    <property type="entry name" value="TPR"/>
    <property type="match status" value="1"/>
</dbReference>
<dbReference type="AlphaFoldDB" id="A0A5C5VTM8"/>
<dbReference type="RefSeq" id="WP_146512118.1">
    <property type="nucleotide sequence ID" value="NZ_SIHI01000044.1"/>
</dbReference>
<dbReference type="OrthoDB" id="272871at2"/>
<dbReference type="InterPro" id="IPR019734">
    <property type="entry name" value="TPR_rpt"/>
</dbReference>
<dbReference type="PANTHER" id="PTHR47908">
    <property type="match status" value="1"/>
</dbReference>
<dbReference type="SUPFAM" id="SSF48452">
    <property type="entry name" value="TPR-like"/>
    <property type="match status" value="1"/>
</dbReference>
<dbReference type="Proteomes" id="UP000317243">
    <property type="component" value="Unassembled WGS sequence"/>
</dbReference>
<keyword evidence="4" id="KW-1185">Reference proteome</keyword>
<dbReference type="EMBL" id="SIHI01000044">
    <property type="protein sequence ID" value="TWT41483.1"/>
    <property type="molecule type" value="Genomic_DNA"/>
</dbReference>
<evidence type="ECO:0000313" key="3">
    <source>
        <dbReference type="EMBL" id="TWT41483.1"/>
    </source>
</evidence>
<accession>A0A5C5VTM8</accession>
<name>A0A5C5VTM8_9PLAN</name>
<evidence type="ECO:0000256" key="2">
    <source>
        <dbReference type="SAM" id="SignalP"/>
    </source>
</evidence>
<reference evidence="3 4" key="1">
    <citation type="submission" date="2019-02" db="EMBL/GenBank/DDBJ databases">
        <title>Deep-cultivation of Planctomycetes and their phenomic and genomic characterization uncovers novel biology.</title>
        <authorList>
            <person name="Wiegand S."/>
            <person name="Jogler M."/>
            <person name="Boedeker C."/>
            <person name="Pinto D."/>
            <person name="Vollmers J."/>
            <person name="Rivas-Marin E."/>
            <person name="Kohn T."/>
            <person name="Peeters S.H."/>
            <person name="Heuer A."/>
            <person name="Rast P."/>
            <person name="Oberbeckmann S."/>
            <person name="Bunk B."/>
            <person name="Jeske O."/>
            <person name="Meyerdierks A."/>
            <person name="Storesund J.E."/>
            <person name="Kallscheuer N."/>
            <person name="Luecker S."/>
            <person name="Lage O.M."/>
            <person name="Pohl T."/>
            <person name="Merkel B.J."/>
            <person name="Hornburger P."/>
            <person name="Mueller R.-W."/>
            <person name="Bruemmer F."/>
            <person name="Labrenz M."/>
            <person name="Spormann A.M."/>
            <person name="Op Den Camp H."/>
            <person name="Overmann J."/>
            <person name="Amann R."/>
            <person name="Jetten M.S.M."/>
            <person name="Mascher T."/>
            <person name="Medema M.H."/>
            <person name="Devos D.P."/>
            <person name="Kaster A.-K."/>
            <person name="Ovreas L."/>
            <person name="Rohde M."/>
            <person name="Galperin M.Y."/>
            <person name="Jogler C."/>
        </authorList>
    </citation>
    <scope>NUCLEOTIDE SEQUENCE [LARGE SCALE GENOMIC DNA]</scope>
    <source>
        <strain evidence="3 4">KOR42</strain>
    </source>
</reference>
<dbReference type="Gene3D" id="1.25.40.10">
    <property type="entry name" value="Tetratricopeptide repeat domain"/>
    <property type="match status" value="1"/>
</dbReference>
<keyword evidence="1" id="KW-0802">TPR repeat</keyword>
<evidence type="ECO:0000313" key="4">
    <source>
        <dbReference type="Proteomes" id="UP000317243"/>
    </source>
</evidence>
<keyword evidence="3" id="KW-0449">Lipoprotein</keyword>
<organism evidence="3 4">
    <name type="scientific">Thalassoglobus neptunius</name>
    <dbReference type="NCBI Taxonomy" id="1938619"/>
    <lineage>
        <taxon>Bacteria</taxon>
        <taxon>Pseudomonadati</taxon>
        <taxon>Planctomycetota</taxon>
        <taxon>Planctomycetia</taxon>
        <taxon>Planctomycetales</taxon>
        <taxon>Planctomycetaceae</taxon>
        <taxon>Thalassoglobus</taxon>
    </lineage>
</organism>
<dbReference type="PANTHER" id="PTHR47908:SF2">
    <property type="entry name" value="TETRATRICOPEPTIDE REPEAT (TPR)-LIKE SUPERFAMILY PROTEIN"/>
    <property type="match status" value="1"/>
</dbReference>
<protein>
    <submittedName>
        <fullName evidence="3">Lipoprotein NlpI</fullName>
    </submittedName>
</protein>
<feature type="signal peptide" evidence="2">
    <location>
        <begin position="1"/>
        <end position="34"/>
    </location>
</feature>
<proteinExistence type="predicted"/>
<dbReference type="InterPro" id="IPR011990">
    <property type="entry name" value="TPR-like_helical_dom_sf"/>
</dbReference>
<keyword evidence="2" id="KW-0732">Signal</keyword>
<sequence precursor="true">MQSFVRSVDSLKFPRWFAAGLVLCFAAWGTIAHAQSTPDFEAEKWEDRVSQLSEAIIASPKNEQLYSARGDAHFFLGQFKEALVDYDKIVELVPERDSSHWRRGIALYYTSQFDKATSQFQRYHSFDQVDRENGIWRYLSQLKHSGNKVAQAELLKYEKDDREPFGDIYRLYSGEITKKELLDRIANAKVDDDEQSKRLFYASLYIGLHEDAQGRPGQAKPYLQQAALSDWGRTAGYGPNFMWHVARLHLQKLSQRESSQRSPD</sequence>
<comment type="caution">
    <text evidence="3">The sequence shown here is derived from an EMBL/GenBank/DDBJ whole genome shotgun (WGS) entry which is preliminary data.</text>
</comment>